<feature type="domain" description="GYF" evidence="2">
    <location>
        <begin position="318"/>
        <end position="366"/>
    </location>
</feature>
<dbReference type="InterPro" id="IPR036013">
    <property type="entry name" value="Band_7/SPFH_dom_sf"/>
</dbReference>
<dbReference type="RefSeq" id="WP_010043620.1">
    <property type="nucleotide sequence ID" value="NZ_CP025958.1"/>
</dbReference>
<dbReference type="InterPro" id="IPR025640">
    <property type="entry name" value="GYF_2"/>
</dbReference>
<dbReference type="Proteomes" id="UP000245802">
    <property type="component" value="Chromosome"/>
</dbReference>
<accession>A0A2Z3GZD9</accession>
<protein>
    <submittedName>
        <fullName evidence="3">DUF4339 domain-containing protein</fullName>
    </submittedName>
</protein>
<name>A0A2Z3GZD9_9BACT</name>
<dbReference type="OrthoDB" id="9788304at2"/>
<organism evidence="3 4">
    <name type="scientific">Gemmata obscuriglobus</name>
    <dbReference type="NCBI Taxonomy" id="114"/>
    <lineage>
        <taxon>Bacteria</taxon>
        <taxon>Pseudomonadati</taxon>
        <taxon>Planctomycetota</taxon>
        <taxon>Planctomycetia</taxon>
        <taxon>Gemmatales</taxon>
        <taxon>Gemmataceae</taxon>
        <taxon>Gemmata</taxon>
    </lineage>
</organism>
<dbReference type="KEGG" id="gog:C1280_14265"/>
<dbReference type="AlphaFoldDB" id="A0A2Z3GZD9"/>
<reference evidence="3 4" key="1">
    <citation type="submission" date="2018-01" db="EMBL/GenBank/DDBJ databases">
        <title>G. obscuriglobus.</title>
        <authorList>
            <person name="Franke J."/>
            <person name="Blomberg W."/>
            <person name="Selmecki A."/>
        </authorList>
    </citation>
    <scope>NUCLEOTIDE SEQUENCE [LARGE SCALE GENOMIC DNA]</scope>
    <source>
        <strain evidence="3 4">DSM 5831</strain>
    </source>
</reference>
<dbReference type="PANTHER" id="PTHR37826:SF2">
    <property type="entry name" value="ZINC-RIBBON DOMAIN-CONTAINING PROTEIN"/>
    <property type="match status" value="1"/>
</dbReference>
<feature type="domain" description="SPFH" evidence="1">
    <location>
        <begin position="28"/>
        <end position="236"/>
    </location>
</feature>
<proteinExistence type="predicted"/>
<gene>
    <name evidence="3" type="ORF">C1280_14265</name>
</gene>
<dbReference type="Pfam" id="PF13421">
    <property type="entry name" value="Band_7_1"/>
    <property type="match status" value="1"/>
</dbReference>
<dbReference type="Pfam" id="PF14237">
    <property type="entry name" value="GYF_2"/>
    <property type="match status" value="1"/>
</dbReference>
<sequence>MGLMDWAKGQLIDIIEWTEPSQNEILAHRFTRHKNEIKNGAKLVVREGQAAGFVKEGQLADVKLPGMYTLDTNNMPILSTILGWKYGFESPFKCEVYFISTRQWTNQKWGTQNPIMYRDPEFGPVRLRAFGNYAFKITDPGTFLKELVSTDPSFELYEISAQFRNVVVSRFIDALGSSRLPMLDLAGNYEKVGRIALERIAPEMAKMGVSLTQFFVENISLPPEVEAALDKRSQMAVLGNLDQYAKFQTAEAIPTAAANPGGLAGLGAGLGAGVAIGNQMGNAFAGAAGAPGVVTPANTTPPAGASGPPPLPTAVAFHAAINGASAGPFDMAALQAHVAAGRITRTSLVWRAGMAGWAAAETVPELAALFAPVPPPLPPM</sequence>
<evidence type="ECO:0000259" key="2">
    <source>
        <dbReference type="Pfam" id="PF14237"/>
    </source>
</evidence>
<dbReference type="SUPFAM" id="SSF117892">
    <property type="entry name" value="Band 7/SPFH domain"/>
    <property type="match status" value="1"/>
</dbReference>
<evidence type="ECO:0000313" key="3">
    <source>
        <dbReference type="EMBL" id="AWM38041.1"/>
    </source>
</evidence>
<dbReference type="CDD" id="cd03408">
    <property type="entry name" value="SPFH_like_u1"/>
    <property type="match status" value="1"/>
</dbReference>
<keyword evidence="4" id="KW-1185">Reference proteome</keyword>
<dbReference type="InterPro" id="IPR033880">
    <property type="entry name" value="SPFH_YdjI"/>
</dbReference>
<dbReference type="EMBL" id="CP025958">
    <property type="protein sequence ID" value="AWM38041.1"/>
    <property type="molecule type" value="Genomic_DNA"/>
</dbReference>
<dbReference type="PANTHER" id="PTHR37826">
    <property type="entry name" value="FLOTILLIN BAND_7_5 DOMAIN PROTEIN"/>
    <property type="match status" value="1"/>
</dbReference>
<evidence type="ECO:0000259" key="1">
    <source>
        <dbReference type="Pfam" id="PF13421"/>
    </source>
</evidence>
<evidence type="ECO:0000313" key="4">
    <source>
        <dbReference type="Proteomes" id="UP000245802"/>
    </source>
</evidence>